<protein>
    <submittedName>
        <fullName evidence="1">Uncharacterized protein</fullName>
    </submittedName>
</protein>
<organism evidence="1 2">
    <name type="scientific">Paracoccus nototheniae</name>
    <dbReference type="NCBI Taxonomy" id="2489002"/>
    <lineage>
        <taxon>Bacteria</taxon>
        <taxon>Pseudomonadati</taxon>
        <taxon>Pseudomonadota</taxon>
        <taxon>Alphaproteobacteria</taxon>
        <taxon>Rhodobacterales</taxon>
        <taxon>Paracoccaceae</taxon>
        <taxon>Paracoccus</taxon>
    </lineage>
</organism>
<comment type="caution">
    <text evidence="1">The sequence shown here is derived from an EMBL/GenBank/DDBJ whole genome shotgun (WGS) entry which is preliminary data.</text>
</comment>
<dbReference type="EMBL" id="JBHTOQ010000003">
    <property type="protein sequence ID" value="MFD1479717.1"/>
    <property type="molecule type" value="Genomic_DNA"/>
</dbReference>
<name>A0ABW4DPN7_9RHOB</name>
<keyword evidence="2" id="KW-1185">Reference proteome</keyword>
<reference evidence="2" key="1">
    <citation type="journal article" date="2019" name="Int. J. Syst. Evol. Microbiol.">
        <title>The Global Catalogue of Microorganisms (GCM) 10K type strain sequencing project: providing services to taxonomists for standard genome sequencing and annotation.</title>
        <authorList>
            <consortium name="The Broad Institute Genomics Platform"/>
            <consortium name="The Broad Institute Genome Sequencing Center for Infectious Disease"/>
            <person name="Wu L."/>
            <person name="Ma J."/>
        </authorList>
    </citation>
    <scope>NUCLEOTIDE SEQUENCE [LARGE SCALE GENOMIC DNA]</scope>
    <source>
        <strain evidence="2">CCM 8875</strain>
    </source>
</reference>
<proteinExistence type="predicted"/>
<gene>
    <name evidence="1" type="ORF">ACFQ5P_00270</name>
</gene>
<sequence length="313" mass="34917">MFSDFYRYVYVGQLHIKTRQNYFPNHVPTAQLLFSQLKAKEKKSPTPTLKGEAEIRLADVVIDGDFALLLINYIDPTIPDHVVTDVKSGSYRKNLRGQNESPVISAHVAINIASKHDNFATYPMCIENNDFIARSYIVQHLNTIVAKHFKKPMKRTNPSGTQEIKDWVPRLTFGASGNTTIAGVLAAGGKLKGVKWIEQSLQDGTRGDGAYPVTERREVFYSVANRPTGSIGSAILQQITQLVPLSKAKKISITIEDENNKQKVVGIDSNSTDFLAAMFIPQKRVELPLSDPLEIHVKSIHKAYSKKLKSLIK</sequence>
<dbReference type="RefSeq" id="WP_131573684.1">
    <property type="nucleotide sequence ID" value="NZ_CBCSAJ010000057.1"/>
</dbReference>
<dbReference type="Proteomes" id="UP001597302">
    <property type="component" value="Unassembled WGS sequence"/>
</dbReference>
<evidence type="ECO:0000313" key="2">
    <source>
        <dbReference type="Proteomes" id="UP001597302"/>
    </source>
</evidence>
<accession>A0ABW4DPN7</accession>
<evidence type="ECO:0000313" key="1">
    <source>
        <dbReference type="EMBL" id="MFD1479717.1"/>
    </source>
</evidence>